<dbReference type="InterPro" id="IPR036265">
    <property type="entry name" value="HIT-like_sf"/>
</dbReference>
<evidence type="ECO:0000256" key="16">
    <source>
        <dbReference type="ARBA" id="ARBA00023264"/>
    </source>
</evidence>
<evidence type="ECO:0000256" key="5">
    <source>
        <dbReference type="ARBA" id="ARBA00006435"/>
    </source>
</evidence>
<evidence type="ECO:0000256" key="3">
    <source>
        <dbReference type="ARBA" id="ARBA00004927"/>
    </source>
</evidence>
<dbReference type="EMBL" id="JAJGQJ010000168">
    <property type="protein sequence ID" value="MCC4622731.1"/>
    <property type="molecule type" value="Genomic_DNA"/>
</dbReference>
<keyword evidence="10" id="KW-0812">Transmembrane</keyword>
<evidence type="ECO:0000256" key="8">
    <source>
        <dbReference type="ARBA" id="ARBA00022475"/>
    </source>
</evidence>
<dbReference type="Gene3D" id="3.30.428.30">
    <property type="entry name" value="HIT family - CDH-like"/>
    <property type="match status" value="1"/>
</dbReference>
<organism evidence="19 20">
    <name type="scientific">Xanthomonas cassavae CFBP 4642</name>
    <dbReference type="NCBI Taxonomy" id="1219375"/>
    <lineage>
        <taxon>Bacteria</taxon>
        <taxon>Pseudomonadati</taxon>
        <taxon>Pseudomonadota</taxon>
        <taxon>Gammaproteobacteria</taxon>
        <taxon>Lysobacterales</taxon>
        <taxon>Lysobacteraceae</taxon>
        <taxon>Xanthomonas</taxon>
    </lineage>
</organism>
<evidence type="ECO:0000313" key="19">
    <source>
        <dbReference type="EMBL" id="MCC4622731.1"/>
    </source>
</evidence>
<evidence type="ECO:0000256" key="9">
    <source>
        <dbReference type="ARBA" id="ARBA00022516"/>
    </source>
</evidence>
<dbReference type="RefSeq" id="WP_084624553.1">
    <property type="nucleotide sequence ID" value="NZ_CAWLZN010000001.1"/>
</dbReference>
<proteinExistence type="inferred from homology"/>
<evidence type="ECO:0000256" key="17">
    <source>
        <dbReference type="ARBA" id="ARBA00032888"/>
    </source>
</evidence>
<sequence length="127" mass="14209">MDPDETSQEHRALTRVSSLWRTLSEECVPKFLSIENPSPCMVLKPGRGYALLPSRNGSRNFLLVAYKRLLNSDESALTRKKSVIFPIGMEDAWDIAAGLAKPISDAAIWSRRILKNPKDSGNKTPRL</sequence>
<comment type="subcellular location">
    <subcellularLocation>
        <location evidence="2">Cell membrane</location>
        <topology evidence="2">Single-pass membrane protein</topology>
    </subcellularLocation>
</comment>
<keyword evidence="13" id="KW-0443">Lipid metabolism</keyword>
<comment type="similarity">
    <text evidence="5">Belongs to the Cdh family.</text>
</comment>
<evidence type="ECO:0000256" key="10">
    <source>
        <dbReference type="ARBA" id="ARBA00022692"/>
    </source>
</evidence>
<keyword evidence="11 19" id="KW-0378">Hydrolase</keyword>
<evidence type="ECO:0000256" key="15">
    <source>
        <dbReference type="ARBA" id="ARBA00023209"/>
    </source>
</evidence>
<evidence type="ECO:0000313" key="20">
    <source>
        <dbReference type="Proteomes" id="UP001199206"/>
    </source>
</evidence>
<keyword evidence="16" id="KW-1208">Phospholipid metabolism</keyword>
<evidence type="ECO:0000256" key="11">
    <source>
        <dbReference type="ARBA" id="ARBA00022801"/>
    </source>
</evidence>
<evidence type="ECO:0000256" key="6">
    <source>
        <dbReference type="ARBA" id="ARBA00012375"/>
    </source>
</evidence>
<comment type="caution">
    <text evidence="19">The sequence shown here is derived from an EMBL/GenBank/DDBJ whole genome shotgun (WGS) entry which is preliminary data.</text>
</comment>
<evidence type="ECO:0000256" key="14">
    <source>
        <dbReference type="ARBA" id="ARBA00023136"/>
    </source>
</evidence>
<dbReference type="InterPro" id="IPR003763">
    <property type="entry name" value="CDP-diacylglyc_Pase"/>
</dbReference>
<evidence type="ECO:0000256" key="4">
    <source>
        <dbReference type="ARBA" id="ARBA00005189"/>
    </source>
</evidence>
<dbReference type="GO" id="GO:0008715">
    <property type="term" value="F:CDP-diacylglycerol diphosphatase activity"/>
    <property type="evidence" value="ECO:0007669"/>
    <property type="project" value="UniProtKB-EC"/>
</dbReference>
<reference evidence="19 20" key="1">
    <citation type="submission" date="2021-10" db="EMBL/GenBank/DDBJ databases">
        <title>Genome sequencing of Xanthomonas strains from NCPPB.</title>
        <authorList>
            <person name="Hussein R."/>
            <person name="Harrison J."/>
            <person name="Studholme D.J."/>
            <person name="Vicente J."/>
            <person name="Grant M."/>
        </authorList>
    </citation>
    <scope>NUCLEOTIDE SEQUENCE [LARGE SCALE GENOMIC DNA]</scope>
    <source>
        <strain evidence="19 20">NCPPB 101</strain>
    </source>
</reference>
<dbReference type="Pfam" id="PF02611">
    <property type="entry name" value="CDH"/>
    <property type="match status" value="1"/>
</dbReference>
<keyword evidence="8" id="KW-1003">Cell membrane</keyword>
<dbReference type="SUPFAM" id="SSF54197">
    <property type="entry name" value="HIT-like"/>
    <property type="match status" value="1"/>
</dbReference>
<dbReference type="EC" id="3.6.1.26" evidence="6"/>
<comment type="pathway">
    <text evidence="3">Phospholipid metabolism; CDP-diacylglycerol degradation; phosphatidate from CDP-diacylglycerol: step 1/1.</text>
</comment>
<keyword evidence="20" id="KW-1185">Reference proteome</keyword>
<evidence type="ECO:0000256" key="7">
    <source>
        <dbReference type="ARBA" id="ARBA00019608"/>
    </source>
</evidence>
<dbReference type="Proteomes" id="UP001199206">
    <property type="component" value="Unassembled WGS sequence"/>
</dbReference>
<evidence type="ECO:0000256" key="18">
    <source>
        <dbReference type="ARBA" id="ARBA00032892"/>
    </source>
</evidence>
<protein>
    <recommendedName>
        <fullName evidence="7">CDP-diacylglycerol pyrophosphatase</fullName>
        <ecNumber evidence="6">3.6.1.26</ecNumber>
    </recommendedName>
    <alternativeName>
        <fullName evidence="17">CDP-diacylglycerol phosphatidylhydrolase</fullName>
    </alternativeName>
    <alternativeName>
        <fullName evidence="18">CDP-diglyceride hydrolase</fullName>
    </alternativeName>
</protein>
<name>A0ABS8HN34_9XANT</name>
<comment type="pathway">
    <text evidence="4">Lipid metabolism.</text>
</comment>
<keyword evidence="12" id="KW-1133">Transmembrane helix</keyword>
<accession>A0ABS8HN34</accession>
<evidence type="ECO:0000256" key="13">
    <source>
        <dbReference type="ARBA" id="ARBA00023098"/>
    </source>
</evidence>
<keyword evidence="15" id="KW-0594">Phospholipid biosynthesis</keyword>
<keyword evidence="14" id="KW-0472">Membrane</keyword>
<evidence type="ECO:0000256" key="1">
    <source>
        <dbReference type="ARBA" id="ARBA00001007"/>
    </source>
</evidence>
<gene>
    <name evidence="19" type="ORF">LL965_22870</name>
</gene>
<keyword evidence="9" id="KW-0444">Lipid biosynthesis</keyword>
<evidence type="ECO:0000256" key="12">
    <source>
        <dbReference type="ARBA" id="ARBA00022989"/>
    </source>
</evidence>
<evidence type="ECO:0000256" key="2">
    <source>
        <dbReference type="ARBA" id="ARBA00004162"/>
    </source>
</evidence>
<comment type="catalytic activity">
    <reaction evidence="1">
        <text>a CDP-1,2-diacyl-sn-glycerol + H2O = a 1,2-diacyl-sn-glycero-3-phosphate + CMP + 2 H(+)</text>
        <dbReference type="Rhea" id="RHEA:15221"/>
        <dbReference type="ChEBI" id="CHEBI:15377"/>
        <dbReference type="ChEBI" id="CHEBI:15378"/>
        <dbReference type="ChEBI" id="CHEBI:58332"/>
        <dbReference type="ChEBI" id="CHEBI:58608"/>
        <dbReference type="ChEBI" id="CHEBI:60377"/>
        <dbReference type="EC" id="3.6.1.26"/>
    </reaction>
</comment>